<dbReference type="SMART" id="SM00530">
    <property type="entry name" value="HTH_XRE"/>
    <property type="match status" value="1"/>
</dbReference>
<dbReference type="RefSeq" id="WP_157298057.1">
    <property type="nucleotide sequence ID" value="NZ_BAAAZB010000005.1"/>
</dbReference>
<gene>
    <name evidence="2" type="ORF">GO495_02165</name>
</gene>
<dbReference type="Gene3D" id="1.10.260.40">
    <property type="entry name" value="lambda repressor-like DNA-binding domains"/>
    <property type="match status" value="1"/>
</dbReference>
<dbReference type="OrthoDB" id="674299at2"/>
<reference evidence="2 3" key="1">
    <citation type="submission" date="2019-12" db="EMBL/GenBank/DDBJ databases">
        <title>The draft genomic sequence of strain Chitinophaga oryziterrae JCM 16595.</title>
        <authorList>
            <person name="Zhang X."/>
        </authorList>
    </citation>
    <scope>NUCLEOTIDE SEQUENCE [LARGE SCALE GENOMIC DNA]</scope>
    <source>
        <strain evidence="2 3">JCM 16595</strain>
    </source>
</reference>
<proteinExistence type="predicted"/>
<feature type="domain" description="HTH cro/C1-type" evidence="1">
    <location>
        <begin position="26"/>
        <end position="81"/>
    </location>
</feature>
<accession>A0A6N8J3W3</accession>
<dbReference type="AlphaFoldDB" id="A0A6N8J3W3"/>
<dbReference type="Proteomes" id="UP000468388">
    <property type="component" value="Unassembled WGS sequence"/>
</dbReference>
<evidence type="ECO:0000313" key="3">
    <source>
        <dbReference type="Proteomes" id="UP000468388"/>
    </source>
</evidence>
<dbReference type="CDD" id="cd00093">
    <property type="entry name" value="HTH_XRE"/>
    <property type="match status" value="1"/>
</dbReference>
<dbReference type="SUPFAM" id="SSF47413">
    <property type="entry name" value="lambda repressor-like DNA-binding domains"/>
    <property type="match status" value="1"/>
</dbReference>
<protein>
    <submittedName>
        <fullName evidence="2">Helix-turn-helix domain-containing protein</fullName>
    </submittedName>
</protein>
<comment type="caution">
    <text evidence="2">The sequence shown here is derived from an EMBL/GenBank/DDBJ whole genome shotgun (WGS) entry which is preliminary data.</text>
</comment>
<dbReference type="InterPro" id="IPR001387">
    <property type="entry name" value="Cro/C1-type_HTH"/>
</dbReference>
<dbReference type="Pfam" id="PF13443">
    <property type="entry name" value="HTH_26"/>
    <property type="match status" value="1"/>
</dbReference>
<dbReference type="InterPro" id="IPR010982">
    <property type="entry name" value="Lambda_DNA-bd_dom_sf"/>
</dbReference>
<dbReference type="EMBL" id="WRXO01000001">
    <property type="protein sequence ID" value="MVT39378.1"/>
    <property type="molecule type" value="Genomic_DNA"/>
</dbReference>
<sequence length="91" mass="10429">MSQSEFNKSNLKQKLDNFLQCIGKEMSELRKSHNKSLKTVAKATKMSPGIISKVEKGQYDNLCLTRLLRLCKYYEVQIADVITRGEKCNTI</sequence>
<name>A0A6N8J3W3_9BACT</name>
<dbReference type="GO" id="GO:0003677">
    <property type="term" value="F:DNA binding"/>
    <property type="evidence" value="ECO:0007669"/>
    <property type="project" value="InterPro"/>
</dbReference>
<keyword evidence="3" id="KW-1185">Reference proteome</keyword>
<evidence type="ECO:0000259" key="1">
    <source>
        <dbReference type="PROSITE" id="PS50943"/>
    </source>
</evidence>
<evidence type="ECO:0000313" key="2">
    <source>
        <dbReference type="EMBL" id="MVT39378.1"/>
    </source>
</evidence>
<dbReference type="PROSITE" id="PS50943">
    <property type="entry name" value="HTH_CROC1"/>
    <property type="match status" value="1"/>
</dbReference>
<organism evidence="2 3">
    <name type="scientific">Chitinophaga oryziterrae</name>
    <dbReference type="NCBI Taxonomy" id="1031224"/>
    <lineage>
        <taxon>Bacteria</taxon>
        <taxon>Pseudomonadati</taxon>
        <taxon>Bacteroidota</taxon>
        <taxon>Chitinophagia</taxon>
        <taxon>Chitinophagales</taxon>
        <taxon>Chitinophagaceae</taxon>
        <taxon>Chitinophaga</taxon>
    </lineage>
</organism>